<feature type="transmembrane region" description="Helical" evidence="1">
    <location>
        <begin position="271"/>
        <end position="295"/>
    </location>
</feature>
<dbReference type="PANTHER" id="PTHR43592:SF15">
    <property type="entry name" value="CAAX AMINO TERMINAL PROTEASE FAMILY PROTEIN"/>
    <property type="match status" value="1"/>
</dbReference>
<keyword evidence="1" id="KW-0472">Membrane</keyword>
<feature type="transmembrane region" description="Helical" evidence="1">
    <location>
        <begin position="326"/>
        <end position="345"/>
    </location>
</feature>
<dbReference type="GO" id="GO:0080120">
    <property type="term" value="P:CAAX-box protein maturation"/>
    <property type="evidence" value="ECO:0007669"/>
    <property type="project" value="UniProtKB-ARBA"/>
</dbReference>
<feature type="transmembrane region" description="Helical" evidence="1">
    <location>
        <begin position="192"/>
        <end position="217"/>
    </location>
</feature>
<accession>A0A8J5F8C2</accession>
<feature type="transmembrane region" description="Helical" evidence="1">
    <location>
        <begin position="102"/>
        <end position="124"/>
    </location>
</feature>
<keyword evidence="4" id="KW-1185">Reference proteome</keyword>
<feature type="transmembrane region" description="Helical" evidence="1">
    <location>
        <begin position="229"/>
        <end position="251"/>
    </location>
</feature>
<evidence type="ECO:0000313" key="3">
    <source>
        <dbReference type="EMBL" id="KAG6482080.1"/>
    </source>
</evidence>
<evidence type="ECO:0000256" key="1">
    <source>
        <dbReference type="SAM" id="Phobius"/>
    </source>
</evidence>
<reference evidence="3 4" key="1">
    <citation type="submission" date="2020-08" db="EMBL/GenBank/DDBJ databases">
        <title>Plant Genome Project.</title>
        <authorList>
            <person name="Zhang R.-G."/>
        </authorList>
    </citation>
    <scope>NUCLEOTIDE SEQUENCE [LARGE SCALE GENOMIC DNA]</scope>
    <source>
        <tissue evidence="3">Rhizome</tissue>
    </source>
</reference>
<dbReference type="Pfam" id="PF02517">
    <property type="entry name" value="Rce1-like"/>
    <property type="match status" value="1"/>
</dbReference>
<keyword evidence="1" id="KW-1133">Transmembrane helix</keyword>
<comment type="caution">
    <text evidence="3">The sequence shown here is derived from an EMBL/GenBank/DDBJ whole genome shotgun (WGS) entry which is preliminary data.</text>
</comment>
<name>A0A8J5F8C2_ZINOF</name>
<gene>
    <name evidence="3" type="ORF">ZIOFF_058707</name>
</gene>
<dbReference type="GO" id="GO:0004175">
    <property type="term" value="F:endopeptidase activity"/>
    <property type="evidence" value="ECO:0007669"/>
    <property type="project" value="UniProtKB-ARBA"/>
</dbReference>
<feature type="domain" description="CAAX prenyl protease 2/Lysostaphin resistance protein A-like" evidence="2">
    <location>
        <begin position="244"/>
        <end position="334"/>
    </location>
</feature>
<dbReference type="PANTHER" id="PTHR43592">
    <property type="entry name" value="CAAX AMINO TERMINAL PROTEASE"/>
    <property type="match status" value="1"/>
</dbReference>
<evidence type="ECO:0000313" key="4">
    <source>
        <dbReference type="Proteomes" id="UP000734854"/>
    </source>
</evidence>
<keyword evidence="1" id="KW-0812">Transmembrane</keyword>
<proteinExistence type="predicted"/>
<dbReference type="AlphaFoldDB" id="A0A8J5F8C2"/>
<feature type="transmembrane region" description="Helical" evidence="1">
    <location>
        <begin position="145"/>
        <end position="166"/>
    </location>
</feature>
<evidence type="ECO:0000259" key="2">
    <source>
        <dbReference type="Pfam" id="PF02517"/>
    </source>
</evidence>
<protein>
    <recommendedName>
        <fullName evidence="2">CAAX prenyl protease 2/Lysostaphin resistance protein A-like domain-containing protein</fullName>
    </recommendedName>
</protein>
<dbReference type="InterPro" id="IPR003675">
    <property type="entry name" value="Rce1/LyrA-like_dom"/>
</dbReference>
<sequence>MASPLLFWPPPLSAARLRVFSARGSDLLLVRRVAVSSRVPILCEPKRVPILGGGDGVKHLASTIASTACFFSADDEQRPASSGDEQVSEVKWRVLHRWDVPWSWSTITLTILACGLSVLLTGSLEASLLPYFGLEGREISLDQKAELLFAGQLSVTAVVLGVIFGITKSFEPLPNDLFRYNLTKPFDLRDGWLLWAGIGLLGALIAIALTGTTLSIFHGENPQREQTDALIRLLPLIGSSGVSTAFLVATTGILAPVLEETIFRGFLMFEYFISFLCSLPTPASVLITAAIFAIAHLTPGEFPQLFVLGTALGFSYAQTHNLLTPITIHALWNSGVILLLTFLQIQGYDIRELLQPS</sequence>
<dbReference type="EMBL" id="JACMSC010000016">
    <property type="protein sequence ID" value="KAG6482080.1"/>
    <property type="molecule type" value="Genomic_DNA"/>
</dbReference>
<dbReference type="Proteomes" id="UP000734854">
    <property type="component" value="Unassembled WGS sequence"/>
</dbReference>
<organism evidence="3 4">
    <name type="scientific">Zingiber officinale</name>
    <name type="common">Ginger</name>
    <name type="synonym">Amomum zingiber</name>
    <dbReference type="NCBI Taxonomy" id="94328"/>
    <lineage>
        <taxon>Eukaryota</taxon>
        <taxon>Viridiplantae</taxon>
        <taxon>Streptophyta</taxon>
        <taxon>Embryophyta</taxon>
        <taxon>Tracheophyta</taxon>
        <taxon>Spermatophyta</taxon>
        <taxon>Magnoliopsida</taxon>
        <taxon>Liliopsida</taxon>
        <taxon>Zingiberales</taxon>
        <taxon>Zingiberaceae</taxon>
        <taxon>Zingiber</taxon>
    </lineage>
</organism>